<dbReference type="EMBL" id="BONX01000093">
    <property type="protein sequence ID" value="GIH01881.1"/>
    <property type="molecule type" value="Genomic_DNA"/>
</dbReference>
<dbReference type="Proteomes" id="UP000621500">
    <property type="component" value="Unassembled WGS sequence"/>
</dbReference>
<dbReference type="Gene3D" id="2.180.10.10">
    <property type="entry name" value="RHS repeat-associated core"/>
    <property type="match status" value="1"/>
</dbReference>
<evidence type="ECO:0000313" key="2">
    <source>
        <dbReference type="EMBL" id="GIH01881.1"/>
    </source>
</evidence>
<evidence type="ECO:0000313" key="3">
    <source>
        <dbReference type="Proteomes" id="UP000621500"/>
    </source>
</evidence>
<name>A0ABQ4F4P1_9ACTN</name>
<proteinExistence type="predicted"/>
<organism evidence="2 3">
    <name type="scientific">Plantactinospora mayteni</name>
    <dbReference type="NCBI Taxonomy" id="566021"/>
    <lineage>
        <taxon>Bacteria</taxon>
        <taxon>Bacillati</taxon>
        <taxon>Actinomycetota</taxon>
        <taxon>Actinomycetes</taxon>
        <taxon>Micromonosporales</taxon>
        <taxon>Micromonosporaceae</taxon>
        <taxon>Plantactinospora</taxon>
    </lineage>
</organism>
<gene>
    <name evidence="2" type="ORF">Pma05_84530</name>
</gene>
<feature type="region of interest" description="Disordered" evidence="1">
    <location>
        <begin position="180"/>
        <end position="205"/>
    </location>
</feature>
<protein>
    <recommendedName>
        <fullName evidence="4">RHS repeat protein</fullName>
    </recommendedName>
</protein>
<evidence type="ECO:0008006" key="4">
    <source>
        <dbReference type="Google" id="ProtNLM"/>
    </source>
</evidence>
<evidence type="ECO:0000256" key="1">
    <source>
        <dbReference type="SAM" id="MobiDB-lite"/>
    </source>
</evidence>
<accession>A0ABQ4F4P1</accession>
<sequence length="205" mass="22060">MSRTFVKYHHNTDKNVIGLTEQTRSSATTCAATTFDDLTTLSGAGQVAYDGQAYGVGPVAAARGLASQTWSLKADGSGFQSEGVTEFDAIGRVTSRTDPDGRVSKITYTPDVGQAFSVTEENSLGHQQTQELDPGRAHAVKTTDPNGRVSEARYDPLGRLLEAWGPGTEFSMVWAWETSPISGTSRPTRPHWRALPLPGSRRSSN</sequence>
<keyword evidence="3" id="KW-1185">Reference proteome</keyword>
<reference evidence="2 3" key="1">
    <citation type="submission" date="2021-01" db="EMBL/GenBank/DDBJ databases">
        <title>Whole genome shotgun sequence of Plantactinospora mayteni NBRC 109088.</title>
        <authorList>
            <person name="Komaki H."/>
            <person name="Tamura T."/>
        </authorList>
    </citation>
    <scope>NUCLEOTIDE SEQUENCE [LARGE SCALE GENOMIC DNA]</scope>
    <source>
        <strain evidence="2 3">NBRC 109088</strain>
    </source>
</reference>
<feature type="region of interest" description="Disordered" evidence="1">
    <location>
        <begin position="126"/>
        <end position="151"/>
    </location>
</feature>
<comment type="caution">
    <text evidence="2">The sequence shown here is derived from an EMBL/GenBank/DDBJ whole genome shotgun (WGS) entry which is preliminary data.</text>
</comment>